<organism evidence="3 4">
    <name type="scientific">Candidatus Coprovicinus avistercoris</name>
    <dbReference type="NCBI Taxonomy" id="2840754"/>
    <lineage>
        <taxon>Bacteria</taxon>
        <taxon>Bacillati</taxon>
        <taxon>Actinomycetota</taxon>
        <taxon>Coriobacteriia</taxon>
        <taxon>Coriobacteriales</taxon>
        <taxon>Coriobacteriaceae</taxon>
        <taxon>Coriobacteriaceae incertae sedis</taxon>
        <taxon>Candidatus Coprovicinus</taxon>
    </lineage>
</organism>
<dbReference type="PANTHER" id="PTHR10683:SF28">
    <property type="entry name" value="TRANSALDOLASE C"/>
    <property type="match status" value="1"/>
</dbReference>
<gene>
    <name evidence="3" type="ORF">IAD17_03160</name>
</gene>
<sequence length="222" mass="24304">MELILDTGNIEEIKEYDQFLNVSGVTTNPTIITKSGKSPEAVISDLVDYLRTDQKIFIQVVATDFEGIMEEARYIASLRPENMYVKIPVHRAGLQAVKACHEEGIHTLATAIYSADSGFMAAVNGADYLAPYVNRMSNYGDGVAETIDLIEMLRVQNSSTKVVAASFHSVNQVHQLIRAGIQAITVPPSVLKNIVDNPHTTIAVDEFTANWKAAYGRTTLTA</sequence>
<dbReference type="InterPro" id="IPR001585">
    <property type="entry name" value="TAL/FSA"/>
</dbReference>
<protein>
    <submittedName>
        <fullName evidence="3">Fructose-6-phosphate aldolase</fullName>
    </submittedName>
</protein>
<proteinExistence type="predicted"/>
<evidence type="ECO:0000256" key="2">
    <source>
        <dbReference type="ARBA" id="ARBA00023270"/>
    </source>
</evidence>
<evidence type="ECO:0000256" key="1">
    <source>
        <dbReference type="ARBA" id="ARBA00004496"/>
    </source>
</evidence>
<comment type="caution">
    <text evidence="3">The sequence shown here is derived from an EMBL/GenBank/DDBJ whole genome shotgun (WGS) entry which is preliminary data.</text>
</comment>
<comment type="subcellular location">
    <subcellularLocation>
        <location evidence="1">Cytoplasm</location>
    </subcellularLocation>
</comment>
<dbReference type="PROSITE" id="PS01054">
    <property type="entry name" value="TRANSALDOLASE_1"/>
    <property type="match status" value="1"/>
</dbReference>
<reference evidence="3" key="1">
    <citation type="submission" date="2020-10" db="EMBL/GenBank/DDBJ databases">
        <authorList>
            <person name="Gilroy R."/>
        </authorList>
    </citation>
    <scope>NUCLEOTIDE SEQUENCE</scope>
    <source>
        <strain evidence="3">ChiHjej12B11-29160</strain>
    </source>
</reference>
<dbReference type="InterPro" id="IPR033919">
    <property type="entry name" value="TSA/FSA_arc/bac"/>
</dbReference>
<dbReference type="Pfam" id="PF00923">
    <property type="entry name" value="TAL_FSA"/>
    <property type="match status" value="1"/>
</dbReference>
<dbReference type="Proteomes" id="UP000824078">
    <property type="component" value="Unassembled WGS sequence"/>
</dbReference>
<dbReference type="EMBL" id="DVMQ01000011">
    <property type="protein sequence ID" value="HIU23904.1"/>
    <property type="molecule type" value="Genomic_DNA"/>
</dbReference>
<evidence type="ECO:0000313" key="4">
    <source>
        <dbReference type="Proteomes" id="UP000824078"/>
    </source>
</evidence>
<dbReference type="InterPro" id="IPR018225">
    <property type="entry name" value="Transaldolase_AS"/>
</dbReference>
<dbReference type="AlphaFoldDB" id="A0A9D1L3S5"/>
<dbReference type="Gene3D" id="3.20.20.70">
    <property type="entry name" value="Aldolase class I"/>
    <property type="match status" value="1"/>
</dbReference>
<accession>A0A9D1L3S5</accession>
<dbReference type="CDD" id="cd00956">
    <property type="entry name" value="Transaldolase_FSA"/>
    <property type="match status" value="1"/>
</dbReference>
<evidence type="ECO:0000313" key="3">
    <source>
        <dbReference type="EMBL" id="HIU23904.1"/>
    </source>
</evidence>
<keyword evidence="2" id="KW-0704">Schiff base</keyword>
<dbReference type="GO" id="GO:0005737">
    <property type="term" value="C:cytoplasm"/>
    <property type="evidence" value="ECO:0007669"/>
    <property type="project" value="UniProtKB-SubCell"/>
</dbReference>
<dbReference type="InterPro" id="IPR013785">
    <property type="entry name" value="Aldolase_TIM"/>
</dbReference>
<dbReference type="GO" id="GO:0005975">
    <property type="term" value="P:carbohydrate metabolic process"/>
    <property type="evidence" value="ECO:0007669"/>
    <property type="project" value="InterPro"/>
</dbReference>
<reference evidence="3" key="2">
    <citation type="journal article" date="2021" name="PeerJ">
        <title>Extensive microbial diversity within the chicken gut microbiome revealed by metagenomics and culture.</title>
        <authorList>
            <person name="Gilroy R."/>
            <person name="Ravi A."/>
            <person name="Getino M."/>
            <person name="Pursley I."/>
            <person name="Horton D.L."/>
            <person name="Alikhan N.F."/>
            <person name="Baker D."/>
            <person name="Gharbi K."/>
            <person name="Hall N."/>
            <person name="Watson M."/>
            <person name="Adriaenssens E.M."/>
            <person name="Foster-Nyarko E."/>
            <person name="Jarju S."/>
            <person name="Secka A."/>
            <person name="Antonio M."/>
            <person name="Oren A."/>
            <person name="Chaudhuri R.R."/>
            <person name="La Ragione R."/>
            <person name="Hildebrand F."/>
            <person name="Pallen M.J."/>
        </authorList>
    </citation>
    <scope>NUCLEOTIDE SEQUENCE</scope>
    <source>
        <strain evidence="3">ChiHjej12B11-29160</strain>
    </source>
</reference>
<dbReference type="GO" id="GO:0016832">
    <property type="term" value="F:aldehyde-lyase activity"/>
    <property type="evidence" value="ECO:0007669"/>
    <property type="project" value="InterPro"/>
</dbReference>
<dbReference type="SUPFAM" id="SSF51569">
    <property type="entry name" value="Aldolase"/>
    <property type="match status" value="1"/>
</dbReference>
<dbReference type="PANTHER" id="PTHR10683">
    <property type="entry name" value="TRANSALDOLASE"/>
    <property type="match status" value="1"/>
</dbReference>
<name>A0A9D1L3S5_9ACTN</name>